<evidence type="ECO:0000313" key="1">
    <source>
        <dbReference type="EMBL" id="OUP70640.1"/>
    </source>
</evidence>
<dbReference type="EMBL" id="NFKP01000003">
    <property type="protein sequence ID" value="OUP70640.1"/>
    <property type="molecule type" value="Genomic_DNA"/>
</dbReference>
<sequence length="231" mass="27020">MKEKLYSNVFSDEYGDEYIDFDIGESDNSCNSECCAKDSSCGLAEDILLVKSIFSDDTDFGEFDFDLSVAGDCGTLGMPERELGIPEGFTGLLNDGSYLDKILASMQSIERWMYHREMERSNKPTDLKSLMQCLINLRERITTIPKTFRNSIYLCVYTKFSDMGIKHGLSQNEYYRIYYEHLPDLSDYEEFLYGVERDARRFFDMSNLDKEQRRKLKREMQVLMYNLRKVS</sequence>
<proteinExistence type="predicted"/>
<gene>
    <name evidence="1" type="ORF">B5F11_04140</name>
</gene>
<evidence type="ECO:0000313" key="2">
    <source>
        <dbReference type="Proteomes" id="UP000196386"/>
    </source>
</evidence>
<dbReference type="AlphaFoldDB" id="A0A1Y4N558"/>
<protein>
    <submittedName>
        <fullName evidence="1">Uncharacterized protein</fullName>
    </submittedName>
</protein>
<name>A0A1Y4N558_9FIRM</name>
<dbReference type="Proteomes" id="UP000196386">
    <property type="component" value="Unassembled WGS sequence"/>
</dbReference>
<dbReference type="RefSeq" id="WP_087299792.1">
    <property type="nucleotide sequence ID" value="NZ_NFKP01000003.1"/>
</dbReference>
<accession>A0A1Y4N558</accession>
<comment type="caution">
    <text evidence="1">The sequence shown here is derived from an EMBL/GenBank/DDBJ whole genome shotgun (WGS) entry which is preliminary data.</text>
</comment>
<organism evidence="1 2">
    <name type="scientific">Anaerotruncus colihominis</name>
    <dbReference type="NCBI Taxonomy" id="169435"/>
    <lineage>
        <taxon>Bacteria</taxon>
        <taxon>Bacillati</taxon>
        <taxon>Bacillota</taxon>
        <taxon>Clostridia</taxon>
        <taxon>Eubacteriales</taxon>
        <taxon>Oscillospiraceae</taxon>
        <taxon>Anaerotruncus</taxon>
    </lineage>
</organism>
<reference evidence="2" key="1">
    <citation type="submission" date="2017-04" db="EMBL/GenBank/DDBJ databases">
        <title>Function of individual gut microbiota members based on whole genome sequencing of pure cultures obtained from chicken caecum.</title>
        <authorList>
            <person name="Medvecky M."/>
            <person name="Cejkova D."/>
            <person name="Polansky O."/>
            <person name="Karasova D."/>
            <person name="Kubasova T."/>
            <person name="Cizek A."/>
            <person name="Rychlik I."/>
        </authorList>
    </citation>
    <scope>NUCLEOTIDE SEQUENCE [LARGE SCALE GENOMIC DNA]</scope>
    <source>
        <strain evidence="2">An175</strain>
    </source>
</reference>